<accession>A0A0C9Y1R1</accession>
<dbReference type="AlphaFoldDB" id="A0A0C9Y1R1"/>
<gene>
    <name evidence="1" type="ORF">PISMIDRAFT_683980</name>
</gene>
<sequence>MVIGDVVTLSRAPFLYPPQSSICRPDDLGSVRTVHEYLHDTWRELDRQQSGWS</sequence>
<dbReference type="Proteomes" id="UP000054018">
    <property type="component" value="Unassembled WGS sequence"/>
</dbReference>
<reference evidence="2" key="2">
    <citation type="submission" date="2015-01" db="EMBL/GenBank/DDBJ databases">
        <title>Evolutionary Origins and Diversification of the Mycorrhizal Mutualists.</title>
        <authorList>
            <consortium name="DOE Joint Genome Institute"/>
            <consortium name="Mycorrhizal Genomics Consortium"/>
            <person name="Kohler A."/>
            <person name="Kuo A."/>
            <person name="Nagy L.G."/>
            <person name="Floudas D."/>
            <person name="Copeland A."/>
            <person name="Barry K.W."/>
            <person name="Cichocki N."/>
            <person name="Veneault-Fourrey C."/>
            <person name="LaButti K."/>
            <person name="Lindquist E.A."/>
            <person name="Lipzen A."/>
            <person name="Lundell T."/>
            <person name="Morin E."/>
            <person name="Murat C."/>
            <person name="Riley R."/>
            <person name="Ohm R."/>
            <person name="Sun H."/>
            <person name="Tunlid A."/>
            <person name="Henrissat B."/>
            <person name="Grigoriev I.V."/>
            <person name="Hibbett D.S."/>
            <person name="Martin F."/>
        </authorList>
    </citation>
    <scope>NUCLEOTIDE SEQUENCE [LARGE SCALE GENOMIC DNA]</scope>
    <source>
        <strain evidence="2">441</strain>
    </source>
</reference>
<protein>
    <submittedName>
        <fullName evidence="1">Uncharacterized protein</fullName>
    </submittedName>
</protein>
<keyword evidence="2" id="KW-1185">Reference proteome</keyword>
<name>A0A0C9Y1R1_9AGAM</name>
<evidence type="ECO:0000313" key="2">
    <source>
        <dbReference type="Proteomes" id="UP000054018"/>
    </source>
</evidence>
<proteinExistence type="predicted"/>
<organism evidence="1 2">
    <name type="scientific">Pisolithus microcarpus 441</name>
    <dbReference type="NCBI Taxonomy" id="765257"/>
    <lineage>
        <taxon>Eukaryota</taxon>
        <taxon>Fungi</taxon>
        <taxon>Dikarya</taxon>
        <taxon>Basidiomycota</taxon>
        <taxon>Agaricomycotina</taxon>
        <taxon>Agaricomycetes</taxon>
        <taxon>Agaricomycetidae</taxon>
        <taxon>Boletales</taxon>
        <taxon>Sclerodermatineae</taxon>
        <taxon>Pisolithaceae</taxon>
        <taxon>Pisolithus</taxon>
    </lineage>
</organism>
<dbReference type="HOGENOM" id="CLU_3069561_0_0_1"/>
<evidence type="ECO:0000313" key="1">
    <source>
        <dbReference type="EMBL" id="KIK18650.1"/>
    </source>
</evidence>
<dbReference type="EMBL" id="KN833800">
    <property type="protein sequence ID" value="KIK18650.1"/>
    <property type="molecule type" value="Genomic_DNA"/>
</dbReference>
<reference evidence="1 2" key="1">
    <citation type="submission" date="2014-04" db="EMBL/GenBank/DDBJ databases">
        <authorList>
            <consortium name="DOE Joint Genome Institute"/>
            <person name="Kuo A."/>
            <person name="Kohler A."/>
            <person name="Costa M.D."/>
            <person name="Nagy L.G."/>
            <person name="Floudas D."/>
            <person name="Copeland A."/>
            <person name="Barry K.W."/>
            <person name="Cichocki N."/>
            <person name="Veneault-Fourrey C."/>
            <person name="LaButti K."/>
            <person name="Lindquist E.A."/>
            <person name="Lipzen A."/>
            <person name="Lundell T."/>
            <person name="Morin E."/>
            <person name="Murat C."/>
            <person name="Sun H."/>
            <person name="Tunlid A."/>
            <person name="Henrissat B."/>
            <person name="Grigoriev I.V."/>
            <person name="Hibbett D.S."/>
            <person name="Martin F."/>
            <person name="Nordberg H.P."/>
            <person name="Cantor M.N."/>
            <person name="Hua S.X."/>
        </authorList>
    </citation>
    <scope>NUCLEOTIDE SEQUENCE [LARGE SCALE GENOMIC DNA]</scope>
    <source>
        <strain evidence="1 2">441</strain>
    </source>
</reference>